<proteinExistence type="predicted"/>
<feature type="transmembrane region" description="Helical" evidence="5">
    <location>
        <begin position="317"/>
        <end position="335"/>
    </location>
</feature>
<dbReference type="SUPFAM" id="SSF158472">
    <property type="entry name" value="HAMP domain-like"/>
    <property type="match status" value="1"/>
</dbReference>
<dbReference type="PANTHER" id="PTHR34220">
    <property type="entry name" value="SENSOR HISTIDINE KINASE YPDA"/>
    <property type="match status" value="1"/>
</dbReference>
<evidence type="ECO:0000313" key="8">
    <source>
        <dbReference type="Proteomes" id="UP000190080"/>
    </source>
</evidence>
<keyword evidence="3 7" id="KW-0808">Transferase</keyword>
<accession>A0A1V4IHS2</accession>
<evidence type="ECO:0000256" key="5">
    <source>
        <dbReference type="SAM" id="Phobius"/>
    </source>
</evidence>
<sequence length="605" mass="70474">MNIKRVLKDALINITDKIESKLVNKLIIIFTSVVTCIIIIVVLLSYRIIKNELVKGNIENNKNIIKIVNRNTEKYFNEVRQFSLPQFKYEDLIRALNTESGDYDEQLYLEGYLREMFYSRRDIEGIYLYIIKKHKYYYITRQNEDIRVRIAYDNTIPRSSWYKTTISSKENSFFQPILLQKNLGYCKNPGDYFLAYHTTINNISTRKPQAMISFYFNSYTIKEVLKDIPINNGEHIILLNSDDIPFYFDTRKFYYKALKAKLFKTFTTSIDQGKTVWNNKTGKYLVIYSNSEINNMKLAKFIPYTEMYRAVKTNRNVTLFMGFVCMLFATALIAFTSKAITKPLKKLSYNMDRFSEGYFDVKTEVYGKDEVSQLSKQFNVMVKSINDLINDKYKAKLVEQRAILKALEAEVNPHFLYNALQAISTKALKNGLYDVSEMIDALAMTFRYCINGGDIVDIRSEIKHVENYIMLQKARFGDRLQIIYEIDEDIRNVEIPKLSIQTLVENSIKHSLEKASDNMTIVIKGYRENGKAVIIVKDNGRGISKEKLDSILESFDDIWDEKQKRHIGIKNLYMRLKLIFGEQASMKIKSSNGSTEVIIFIPIGG</sequence>
<organism evidence="7 8">
    <name type="scientific">Clostridium oryzae</name>
    <dbReference type="NCBI Taxonomy" id="1450648"/>
    <lineage>
        <taxon>Bacteria</taxon>
        <taxon>Bacillati</taxon>
        <taxon>Bacillota</taxon>
        <taxon>Clostridia</taxon>
        <taxon>Eubacteriales</taxon>
        <taxon>Clostridiaceae</taxon>
        <taxon>Clostridium</taxon>
    </lineage>
</organism>
<dbReference type="Gene3D" id="3.30.565.10">
    <property type="entry name" value="Histidine kinase-like ATPase, C-terminal domain"/>
    <property type="match status" value="1"/>
</dbReference>
<dbReference type="Pfam" id="PF02518">
    <property type="entry name" value="HATPase_c"/>
    <property type="match status" value="1"/>
</dbReference>
<evidence type="ECO:0000256" key="1">
    <source>
        <dbReference type="ARBA" id="ARBA00004370"/>
    </source>
</evidence>
<dbReference type="AlphaFoldDB" id="A0A1V4IHS2"/>
<dbReference type="CDD" id="cd06225">
    <property type="entry name" value="HAMP"/>
    <property type="match status" value="1"/>
</dbReference>
<dbReference type="InterPro" id="IPR036890">
    <property type="entry name" value="HATPase_C_sf"/>
</dbReference>
<dbReference type="Proteomes" id="UP000190080">
    <property type="component" value="Unassembled WGS sequence"/>
</dbReference>
<keyword evidence="2" id="KW-0597">Phosphoprotein</keyword>
<dbReference type="InterPro" id="IPR010559">
    <property type="entry name" value="Sig_transdc_His_kin_internal"/>
</dbReference>
<protein>
    <submittedName>
        <fullName evidence="7">Sensor histidine kinase YpdA</fullName>
        <ecNumber evidence="7">2.7.13.3</ecNumber>
    </submittedName>
</protein>
<evidence type="ECO:0000256" key="2">
    <source>
        <dbReference type="ARBA" id="ARBA00022553"/>
    </source>
</evidence>
<reference evidence="7 8" key="1">
    <citation type="submission" date="2017-03" db="EMBL/GenBank/DDBJ databases">
        <title>Genome sequence of Clostridium oryzae DSM 28571.</title>
        <authorList>
            <person name="Poehlein A."/>
            <person name="Daniel R."/>
        </authorList>
    </citation>
    <scope>NUCLEOTIDE SEQUENCE [LARGE SCALE GENOMIC DNA]</scope>
    <source>
        <strain evidence="7 8">DSM 28571</strain>
    </source>
</reference>
<dbReference type="Pfam" id="PF00672">
    <property type="entry name" value="HAMP"/>
    <property type="match status" value="1"/>
</dbReference>
<keyword evidence="5" id="KW-0812">Transmembrane</keyword>
<dbReference type="InterPro" id="IPR003594">
    <property type="entry name" value="HATPase_dom"/>
</dbReference>
<keyword evidence="8" id="KW-1185">Reference proteome</keyword>
<dbReference type="GO" id="GO:0000155">
    <property type="term" value="F:phosphorelay sensor kinase activity"/>
    <property type="evidence" value="ECO:0007669"/>
    <property type="project" value="InterPro"/>
</dbReference>
<dbReference type="InterPro" id="IPR050640">
    <property type="entry name" value="Bact_2-comp_sensor_kinase"/>
</dbReference>
<evidence type="ECO:0000313" key="7">
    <source>
        <dbReference type="EMBL" id="OPJ59503.1"/>
    </source>
</evidence>
<dbReference type="STRING" id="1450648.CLORY_32510"/>
<feature type="domain" description="HAMP" evidence="6">
    <location>
        <begin position="338"/>
        <end position="390"/>
    </location>
</feature>
<feature type="transmembrane region" description="Helical" evidence="5">
    <location>
        <begin position="26"/>
        <end position="46"/>
    </location>
</feature>
<dbReference type="RefSeq" id="WP_079426409.1">
    <property type="nucleotide sequence ID" value="NZ_MZGV01000043.1"/>
</dbReference>
<dbReference type="PROSITE" id="PS50885">
    <property type="entry name" value="HAMP"/>
    <property type="match status" value="1"/>
</dbReference>
<dbReference type="EC" id="2.7.13.3" evidence="7"/>
<keyword evidence="4 7" id="KW-0418">Kinase</keyword>
<keyword evidence="5" id="KW-0472">Membrane</keyword>
<dbReference type="GO" id="GO:0016020">
    <property type="term" value="C:membrane"/>
    <property type="evidence" value="ECO:0007669"/>
    <property type="project" value="UniProtKB-SubCell"/>
</dbReference>
<dbReference type="SUPFAM" id="SSF55874">
    <property type="entry name" value="ATPase domain of HSP90 chaperone/DNA topoisomerase II/histidine kinase"/>
    <property type="match status" value="1"/>
</dbReference>
<dbReference type="OrthoDB" id="9809348at2"/>
<dbReference type="SMART" id="SM00304">
    <property type="entry name" value="HAMP"/>
    <property type="match status" value="1"/>
</dbReference>
<dbReference type="EMBL" id="MZGV01000043">
    <property type="protein sequence ID" value="OPJ59503.1"/>
    <property type="molecule type" value="Genomic_DNA"/>
</dbReference>
<dbReference type="Gene3D" id="6.10.340.10">
    <property type="match status" value="1"/>
</dbReference>
<dbReference type="InterPro" id="IPR003660">
    <property type="entry name" value="HAMP_dom"/>
</dbReference>
<evidence type="ECO:0000256" key="4">
    <source>
        <dbReference type="ARBA" id="ARBA00022777"/>
    </source>
</evidence>
<evidence type="ECO:0000256" key="3">
    <source>
        <dbReference type="ARBA" id="ARBA00022679"/>
    </source>
</evidence>
<gene>
    <name evidence="7" type="primary">ypdA_7</name>
    <name evidence="7" type="ORF">CLORY_32510</name>
</gene>
<comment type="caution">
    <text evidence="7">The sequence shown here is derived from an EMBL/GenBank/DDBJ whole genome shotgun (WGS) entry which is preliminary data.</text>
</comment>
<dbReference type="PANTHER" id="PTHR34220:SF7">
    <property type="entry name" value="SENSOR HISTIDINE KINASE YPDA"/>
    <property type="match status" value="1"/>
</dbReference>
<comment type="subcellular location">
    <subcellularLocation>
        <location evidence="1">Membrane</location>
    </subcellularLocation>
</comment>
<name>A0A1V4IHS2_9CLOT</name>
<keyword evidence="5" id="KW-1133">Transmembrane helix</keyword>
<dbReference type="Pfam" id="PF06580">
    <property type="entry name" value="His_kinase"/>
    <property type="match status" value="1"/>
</dbReference>
<evidence type="ECO:0000259" key="6">
    <source>
        <dbReference type="PROSITE" id="PS50885"/>
    </source>
</evidence>